<dbReference type="InterPro" id="IPR036388">
    <property type="entry name" value="WH-like_DNA-bd_sf"/>
</dbReference>
<dbReference type="RefSeq" id="WP_044348443.1">
    <property type="nucleotide sequence ID" value="NZ_AZAC01000011.1"/>
</dbReference>
<dbReference type="PROSITE" id="PS51683">
    <property type="entry name" value="SAM_OMT_II"/>
    <property type="match status" value="1"/>
</dbReference>
<sequence length="339" mass="37658">MILPEVETSAAGLFNMLYSSVESTLLITSIRLEVFDYLVTPKTAEQLAEAIETDPVSTNYLLNALVSCALLEKENGYFKNTITSRTFLLKNQPTSLGEAFLMQSGMRDMMISDLYNMVKKGPDSTPKDTSDQSEEKWGRFASAMANCARAGTAQQMAEVVSKMPEFPEFKKMLDLGGGPGIFGLAIVSSHPDMRGVIFDRKPSTKVAAKFIDEYQMQDRMEVLAGDYNQDPIGKGYDLIWASSTLNFAQQNLQPVVKKIYNALNPNGVFINLSEGLTHEATQPHFFVLCTMAWSIQNHPLRAFNQGEIAEEMIKAGFRSVRSQTVDTGWGPMDLDIARK</sequence>
<evidence type="ECO:0000259" key="5">
    <source>
        <dbReference type="Pfam" id="PF08100"/>
    </source>
</evidence>
<dbReference type="GO" id="GO:0032259">
    <property type="term" value="P:methylation"/>
    <property type="evidence" value="ECO:0007669"/>
    <property type="project" value="UniProtKB-KW"/>
</dbReference>
<dbReference type="STRING" id="1429043.X474_10195"/>
<dbReference type="EMBL" id="AZAC01000011">
    <property type="protein sequence ID" value="KIX14296.1"/>
    <property type="molecule type" value="Genomic_DNA"/>
</dbReference>
<dbReference type="InterPro" id="IPR036390">
    <property type="entry name" value="WH_DNA-bd_sf"/>
</dbReference>
<evidence type="ECO:0000256" key="3">
    <source>
        <dbReference type="ARBA" id="ARBA00022691"/>
    </source>
</evidence>
<dbReference type="SUPFAM" id="SSF46785">
    <property type="entry name" value="Winged helix' DNA-binding domain"/>
    <property type="match status" value="1"/>
</dbReference>
<gene>
    <name evidence="6" type="ORF">X474_10195</name>
</gene>
<dbReference type="Proteomes" id="UP000032233">
    <property type="component" value="Unassembled WGS sequence"/>
</dbReference>
<dbReference type="InterPro" id="IPR016461">
    <property type="entry name" value="COMT-like"/>
</dbReference>
<dbReference type="Gene3D" id="3.40.50.150">
    <property type="entry name" value="Vaccinia Virus protein VP39"/>
    <property type="match status" value="1"/>
</dbReference>
<keyword evidence="7" id="KW-1185">Reference proteome</keyword>
<dbReference type="GO" id="GO:0008171">
    <property type="term" value="F:O-methyltransferase activity"/>
    <property type="evidence" value="ECO:0007669"/>
    <property type="project" value="InterPro"/>
</dbReference>
<dbReference type="PANTHER" id="PTHR43712">
    <property type="entry name" value="PUTATIVE (AFU_ORTHOLOGUE AFUA_4G14580)-RELATED"/>
    <property type="match status" value="1"/>
</dbReference>
<dbReference type="AlphaFoldDB" id="A0A0D2JF31"/>
<feature type="domain" description="O-methyltransferase dimerisation" evidence="5">
    <location>
        <begin position="17"/>
        <end position="88"/>
    </location>
</feature>
<evidence type="ECO:0000256" key="2">
    <source>
        <dbReference type="ARBA" id="ARBA00022679"/>
    </source>
</evidence>
<evidence type="ECO:0000313" key="6">
    <source>
        <dbReference type="EMBL" id="KIX14296.1"/>
    </source>
</evidence>
<dbReference type="InterPro" id="IPR001077">
    <property type="entry name" value="COMT_C"/>
</dbReference>
<comment type="caution">
    <text evidence="6">The sequence shown here is derived from an EMBL/GenBank/DDBJ whole genome shotgun (WGS) entry which is preliminary data.</text>
</comment>
<reference evidence="6 7" key="1">
    <citation type="submission" date="2013-11" db="EMBL/GenBank/DDBJ databases">
        <title>Metagenomic analysis of a methanogenic consortium involved in long chain n-alkane degradation.</title>
        <authorList>
            <person name="Davidova I.A."/>
            <person name="Callaghan A.V."/>
            <person name="Wawrik B."/>
            <person name="Pruitt S."/>
            <person name="Marks C."/>
            <person name="Duncan K.E."/>
            <person name="Suflita J.M."/>
        </authorList>
    </citation>
    <scope>NUCLEOTIDE SEQUENCE [LARGE SCALE GENOMIC DNA]</scope>
    <source>
        <strain evidence="6 7">SPR</strain>
    </source>
</reference>
<protein>
    <submittedName>
        <fullName evidence="6">O-methyltransferase</fullName>
    </submittedName>
</protein>
<keyword evidence="3" id="KW-0949">S-adenosyl-L-methionine</keyword>
<accession>A0A0D2JF31</accession>
<evidence type="ECO:0000256" key="1">
    <source>
        <dbReference type="ARBA" id="ARBA00022603"/>
    </source>
</evidence>
<keyword evidence="2 6" id="KW-0808">Transferase</keyword>
<dbReference type="Gene3D" id="1.10.10.10">
    <property type="entry name" value="Winged helix-like DNA-binding domain superfamily/Winged helix DNA-binding domain"/>
    <property type="match status" value="1"/>
</dbReference>
<dbReference type="InterPro" id="IPR029063">
    <property type="entry name" value="SAM-dependent_MTases_sf"/>
</dbReference>
<dbReference type="OrthoDB" id="9767938at2"/>
<dbReference type="SUPFAM" id="SSF53335">
    <property type="entry name" value="S-adenosyl-L-methionine-dependent methyltransferases"/>
    <property type="match status" value="1"/>
</dbReference>
<proteinExistence type="predicted"/>
<organism evidence="6 7">
    <name type="scientific">Dethiosulfatarculus sandiegensis</name>
    <dbReference type="NCBI Taxonomy" id="1429043"/>
    <lineage>
        <taxon>Bacteria</taxon>
        <taxon>Pseudomonadati</taxon>
        <taxon>Thermodesulfobacteriota</taxon>
        <taxon>Desulfarculia</taxon>
        <taxon>Desulfarculales</taxon>
        <taxon>Desulfarculaceae</taxon>
        <taxon>Dethiosulfatarculus</taxon>
    </lineage>
</organism>
<dbReference type="InterPro" id="IPR012967">
    <property type="entry name" value="COMT_dimerisation"/>
</dbReference>
<dbReference type="Pfam" id="PF08100">
    <property type="entry name" value="Dimerisation"/>
    <property type="match status" value="1"/>
</dbReference>
<dbReference type="PANTHER" id="PTHR43712:SF2">
    <property type="entry name" value="O-METHYLTRANSFERASE CICE"/>
    <property type="match status" value="1"/>
</dbReference>
<dbReference type="CDD" id="cd02440">
    <property type="entry name" value="AdoMet_MTases"/>
    <property type="match status" value="1"/>
</dbReference>
<evidence type="ECO:0000259" key="4">
    <source>
        <dbReference type="Pfam" id="PF00891"/>
    </source>
</evidence>
<evidence type="ECO:0000313" key="7">
    <source>
        <dbReference type="Proteomes" id="UP000032233"/>
    </source>
</evidence>
<feature type="domain" description="O-methyltransferase C-terminal" evidence="4">
    <location>
        <begin position="156"/>
        <end position="271"/>
    </location>
</feature>
<dbReference type="GO" id="GO:0046983">
    <property type="term" value="F:protein dimerization activity"/>
    <property type="evidence" value="ECO:0007669"/>
    <property type="project" value="InterPro"/>
</dbReference>
<keyword evidence="1 6" id="KW-0489">Methyltransferase</keyword>
<dbReference type="Pfam" id="PF00891">
    <property type="entry name" value="Methyltransf_2"/>
    <property type="match status" value="1"/>
</dbReference>
<dbReference type="InParanoid" id="A0A0D2JF31"/>
<name>A0A0D2JF31_9BACT</name>